<dbReference type="AlphaFoldDB" id="A0A927BFJ4"/>
<evidence type="ECO:0000313" key="2">
    <source>
        <dbReference type="EMBL" id="MBD2769234.1"/>
    </source>
</evidence>
<keyword evidence="3" id="KW-1185">Reference proteome</keyword>
<dbReference type="EMBL" id="JACXAD010000017">
    <property type="protein sequence ID" value="MBD2769234.1"/>
    <property type="molecule type" value="Genomic_DNA"/>
</dbReference>
<dbReference type="RefSeq" id="WP_191006041.1">
    <property type="nucleotide sequence ID" value="NZ_JACXAD010000017.1"/>
</dbReference>
<sequence>MSTDLDRQAPAGVPRVATELRKKPAPTASVVMAKYFYMNNIQQHIPRRSAYYP</sequence>
<gene>
    <name evidence="2" type="ORF">IC235_15185</name>
</gene>
<evidence type="ECO:0000313" key="3">
    <source>
        <dbReference type="Proteomes" id="UP000612233"/>
    </source>
</evidence>
<dbReference type="Proteomes" id="UP000612233">
    <property type="component" value="Unassembled WGS sequence"/>
</dbReference>
<comment type="caution">
    <text evidence="2">The sequence shown here is derived from an EMBL/GenBank/DDBJ whole genome shotgun (WGS) entry which is preliminary data.</text>
</comment>
<evidence type="ECO:0000256" key="1">
    <source>
        <dbReference type="SAM" id="MobiDB-lite"/>
    </source>
</evidence>
<reference evidence="2" key="1">
    <citation type="submission" date="2020-09" db="EMBL/GenBank/DDBJ databases">
        <authorList>
            <person name="Kim M.K."/>
        </authorList>
    </citation>
    <scope>NUCLEOTIDE SEQUENCE</scope>
    <source>
        <strain evidence="2">BT664</strain>
    </source>
</reference>
<feature type="region of interest" description="Disordered" evidence="1">
    <location>
        <begin position="1"/>
        <end position="22"/>
    </location>
</feature>
<accession>A0A927BFJ4</accession>
<protein>
    <submittedName>
        <fullName evidence="2">Uncharacterized protein</fullName>
    </submittedName>
</protein>
<proteinExistence type="predicted"/>
<name>A0A927BFJ4_9BACT</name>
<organism evidence="2 3">
    <name type="scientific">Hymenobacter montanus</name>
    <dbReference type="NCBI Taxonomy" id="2771359"/>
    <lineage>
        <taxon>Bacteria</taxon>
        <taxon>Pseudomonadati</taxon>
        <taxon>Bacteroidota</taxon>
        <taxon>Cytophagia</taxon>
        <taxon>Cytophagales</taxon>
        <taxon>Hymenobacteraceae</taxon>
        <taxon>Hymenobacter</taxon>
    </lineage>
</organism>